<dbReference type="Pfam" id="PF03401">
    <property type="entry name" value="TctC"/>
    <property type="match status" value="1"/>
</dbReference>
<dbReference type="AlphaFoldDB" id="A0A7W6D0R2"/>
<evidence type="ECO:0000313" key="2">
    <source>
        <dbReference type="EMBL" id="MBB3972240.1"/>
    </source>
</evidence>
<evidence type="ECO:0000256" key="1">
    <source>
        <dbReference type="ARBA" id="ARBA00006987"/>
    </source>
</evidence>
<dbReference type="Gene3D" id="3.40.190.10">
    <property type="entry name" value="Periplasmic binding protein-like II"/>
    <property type="match status" value="1"/>
</dbReference>
<dbReference type="PANTHER" id="PTHR42928:SF3">
    <property type="entry name" value="UPF0065 PROTEIN YFLP"/>
    <property type="match status" value="1"/>
</dbReference>
<dbReference type="PIRSF" id="PIRSF017082">
    <property type="entry name" value="YflP"/>
    <property type="match status" value="1"/>
</dbReference>
<sequence length="290" mass="30464">MEVVAATGAGDGDDQLARAIAEGLTSTHLLPSAGAAAAPGEDGVTGFRQFVSGARPKPGLMVLGLGTLGSLVLRKADQELDRTLPLATMIGERQPVIVAADSPIRTVPDLLAAIRDDQGAVRWGGRRLGGADHQISLLTTQAAGGDLRRVNYLAGDDRTEVVGRLLRGEVSVATGGLADLLAQIRGGTVRALGLASDEPAPGIEIPTFREQGVDVALLHWRGVIARKSLDPALAARFSDALKQLSHATGWRQLLNQRSWQELYAPGPQFAALLDRERARMAALFDAAGLL</sequence>
<keyword evidence="3" id="KW-1185">Reference proteome</keyword>
<dbReference type="PANTHER" id="PTHR42928">
    <property type="entry name" value="TRICARBOXYLATE-BINDING PROTEIN"/>
    <property type="match status" value="1"/>
</dbReference>
<dbReference type="Proteomes" id="UP000528964">
    <property type="component" value="Unassembled WGS sequence"/>
</dbReference>
<reference evidence="2 3" key="1">
    <citation type="submission" date="2020-08" db="EMBL/GenBank/DDBJ databases">
        <title>Genomic Encyclopedia of Type Strains, Phase IV (KMG-IV): sequencing the most valuable type-strain genomes for metagenomic binning, comparative biology and taxonomic classification.</title>
        <authorList>
            <person name="Goeker M."/>
        </authorList>
    </citation>
    <scope>NUCLEOTIDE SEQUENCE [LARGE SCALE GENOMIC DNA]</scope>
    <source>
        <strain evidence="2 3">DSM 25481</strain>
    </source>
</reference>
<dbReference type="EMBL" id="JACIDR010000001">
    <property type="protein sequence ID" value="MBB3972240.1"/>
    <property type="molecule type" value="Genomic_DNA"/>
</dbReference>
<proteinExistence type="inferred from homology"/>
<dbReference type="Gene3D" id="3.40.190.150">
    <property type="entry name" value="Bordetella uptake gene, domain 1"/>
    <property type="match status" value="1"/>
</dbReference>
<comment type="similarity">
    <text evidence="1">Belongs to the UPF0065 (bug) family.</text>
</comment>
<name>A0A7W6D0R2_9HYPH</name>
<gene>
    <name evidence="2" type="ORF">GGR24_000873</name>
</gene>
<protein>
    <submittedName>
        <fullName evidence="2">Putative tricarboxylic transport membrane protein</fullName>
    </submittedName>
</protein>
<dbReference type="InterPro" id="IPR042100">
    <property type="entry name" value="Bug_dom1"/>
</dbReference>
<dbReference type="RefSeq" id="WP_183394037.1">
    <property type="nucleotide sequence ID" value="NZ_JACIDR010000001.1"/>
</dbReference>
<dbReference type="InterPro" id="IPR005064">
    <property type="entry name" value="BUG"/>
</dbReference>
<evidence type="ECO:0000313" key="3">
    <source>
        <dbReference type="Proteomes" id="UP000528964"/>
    </source>
</evidence>
<comment type="caution">
    <text evidence="2">The sequence shown here is derived from an EMBL/GenBank/DDBJ whole genome shotgun (WGS) entry which is preliminary data.</text>
</comment>
<accession>A0A7W6D0R2</accession>
<organism evidence="2 3">
    <name type="scientific">Hansschlegelia beijingensis</name>
    <dbReference type="NCBI Taxonomy" id="1133344"/>
    <lineage>
        <taxon>Bacteria</taxon>
        <taxon>Pseudomonadati</taxon>
        <taxon>Pseudomonadota</taxon>
        <taxon>Alphaproteobacteria</taxon>
        <taxon>Hyphomicrobiales</taxon>
        <taxon>Methylopilaceae</taxon>
        <taxon>Hansschlegelia</taxon>
    </lineage>
</organism>
<dbReference type="SUPFAM" id="SSF53850">
    <property type="entry name" value="Periplasmic binding protein-like II"/>
    <property type="match status" value="1"/>
</dbReference>